<dbReference type="InterPro" id="IPR019734">
    <property type="entry name" value="TPR_rpt"/>
</dbReference>
<feature type="compositionally biased region" description="Low complexity" evidence="6">
    <location>
        <begin position="70"/>
        <end position="90"/>
    </location>
</feature>
<dbReference type="InterPro" id="IPR011990">
    <property type="entry name" value="TPR-like_helical_dom_sf"/>
</dbReference>
<feature type="repeat" description="TPR" evidence="5">
    <location>
        <begin position="166"/>
        <end position="199"/>
    </location>
</feature>
<gene>
    <name evidence="8" type="ORF">BGZ97_008693</name>
</gene>
<feature type="domain" description="RNA-polymerase II-associated protein 3-like C-terminal" evidence="7">
    <location>
        <begin position="428"/>
        <end position="519"/>
    </location>
</feature>
<feature type="compositionally biased region" description="Low complexity" evidence="6">
    <location>
        <begin position="403"/>
        <end position="424"/>
    </location>
</feature>
<feature type="region of interest" description="Disordered" evidence="6">
    <location>
        <begin position="276"/>
        <end position="329"/>
    </location>
</feature>
<evidence type="ECO:0000259" key="7">
    <source>
        <dbReference type="Pfam" id="PF13877"/>
    </source>
</evidence>
<evidence type="ECO:0000256" key="5">
    <source>
        <dbReference type="PROSITE-ProRule" id="PRU00339"/>
    </source>
</evidence>
<comment type="caution">
    <text evidence="8">The sequence shown here is derived from an EMBL/GenBank/DDBJ whole genome shotgun (WGS) entry which is preliminary data.</text>
</comment>
<dbReference type="AlphaFoldDB" id="A0A9P6RDK5"/>
<dbReference type="Pfam" id="PF07719">
    <property type="entry name" value="TPR_2"/>
    <property type="match status" value="1"/>
</dbReference>
<feature type="region of interest" description="Disordered" evidence="6">
    <location>
        <begin position="392"/>
        <end position="430"/>
    </location>
</feature>
<dbReference type="PANTHER" id="PTHR46423">
    <property type="entry name" value="RNA POLYMERASE II-ASSOCIATED PROTEIN 3"/>
    <property type="match status" value="1"/>
</dbReference>
<dbReference type="PANTHER" id="PTHR46423:SF1">
    <property type="entry name" value="RNA POLYMERASE II-ASSOCIATED PROTEIN 3"/>
    <property type="match status" value="1"/>
</dbReference>
<dbReference type="OrthoDB" id="629492at2759"/>
<feature type="region of interest" description="Disordered" evidence="6">
    <location>
        <begin position="1"/>
        <end position="30"/>
    </location>
</feature>
<evidence type="ECO:0000313" key="8">
    <source>
        <dbReference type="EMBL" id="KAG0315055.1"/>
    </source>
</evidence>
<feature type="region of interest" description="Disordered" evidence="6">
    <location>
        <begin position="59"/>
        <end position="93"/>
    </location>
</feature>
<dbReference type="Proteomes" id="UP000823405">
    <property type="component" value="Unassembled WGS sequence"/>
</dbReference>
<keyword evidence="2 5" id="KW-0802">TPR repeat</keyword>
<dbReference type="GO" id="GO:0101031">
    <property type="term" value="C:protein folding chaperone complex"/>
    <property type="evidence" value="ECO:0007669"/>
    <property type="project" value="TreeGrafter"/>
</dbReference>
<dbReference type="Pfam" id="PF13877">
    <property type="entry name" value="RPAP3_C"/>
    <property type="match status" value="1"/>
</dbReference>
<sequence>MDASTLQKLAQWEQAHASGNRKPLTSKEYPPMRSCQDIALKDIHPIQLTQKRTQIEELSKREKETLENITAPATATSSSTTTTTSPTKPSGLSRKAYYESWDKFDVDKALEDFEKDDKRSSSKSSTANTTNSTKSLPKSSLTKPSFATPADKAKPATKSSDSVAAANAEKEKGNELFKKGQYVKAIEHYSASMTLDPSNSVLPINRAMALLKLERFAEAERDCTLGLKLDSKNVKALWRRGIARRSLGKVDEAKEDFETALTIDPANKAVKEELTKLKQGTAGTPSSTAKSSTAKPSTTVPPASKPPAKPNSAKKLESPASESSKPPVISSKRVLIKEVENDEDSELFSPVTTKRIAAEPPAVSTITPTEAIPKPVAVEVTKPVIVEVTKTASSPISPPPSAPATSLSKPIIPPTTTSSSSPKTNMTAPSTTLDFQRDWKSYSKNDELLYQYIKLIQPETLPGIFKSSFESDYLSSMLTVFRTFYIPSEDPQLLYRSLVNLGKVQRFDMTLMFMTGTDKKDLISIFQHLASHVNDSATTYSQQDLAALASKFKTTNY</sequence>
<proteinExistence type="inferred from homology"/>
<evidence type="ECO:0000313" key="9">
    <source>
        <dbReference type="Proteomes" id="UP000823405"/>
    </source>
</evidence>
<keyword evidence="1" id="KW-0677">Repeat</keyword>
<dbReference type="InterPro" id="IPR013105">
    <property type="entry name" value="TPR_2"/>
</dbReference>
<feature type="region of interest" description="Disordered" evidence="6">
    <location>
        <begin position="114"/>
        <end position="171"/>
    </location>
</feature>
<dbReference type="InterPro" id="IPR051966">
    <property type="entry name" value="RPAP3"/>
</dbReference>
<accession>A0A9P6RDK5</accession>
<dbReference type="SUPFAM" id="SSF48452">
    <property type="entry name" value="TPR-like"/>
    <property type="match status" value="1"/>
</dbReference>
<evidence type="ECO:0000256" key="2">
    <source>
        <dbReference type="ARBA" id="ARBA00022803"/>
    </source>
</evidence>
<dbReference type="Gene3D" id="1.25.40.10">
    <property type="entry name" value="Tetratricopeptide repeat domain"/>
    <property type="match status" value="1"/>
</dbReference>
<dbReference type="SMART" id="SM00028">
    <property type="entry name" value="TPR"/>
    <property type="match status" value="3"/>
</dbReference>
<evidence type="ECO:0000256" key="6">
    <source>
        <dbReference type="SAM" id="MobiDB-lite"/>
    </source>
</evidence>
<evidence type="ECO:0000256" key="4">
    <source>
        <dbReference type="ARBA" id="ARBA00040133"/>
    </source>
</evidence>
<organism evidence="8 9">
    <name type="scientific">Linnemannia gamsii</name>
    <dbReference type="NCBI Taxonomy" id="64522"/>
    <lineage>
        <taxon>Eukaryota</taxon>
        <taxon>Fungi</taxon>
        <taxon>Fungi incertae sedis</taxon>
        <taxon>Mucoromycota</taxon>
        <taxon>Mortierellomycotina</taxon>
        <taxon>Mortierellomycetes</taxon>
        <taxon>Mortierellales</taxon>
        <taxon>Mortierellaceae</taxon>
        <taxon>Linnemannia</taxon>
    </lineage>
</organism>
<protein>
    <recommendedName>
        <fullName evidence="4">RNA polymerase II-associated protein 3</fullName>
    </recommendedName>
</protein>
<feature type="repeat" description="TPR" evidence="5">
    <location>
        <begin position="234"/>
        <end position="267"/>
    </location>
</feature>
<feature type="compositionally biased region" description="Low complexity" evidence="6">
    <location>
        <begin position="122"/>
        <end position="167"/>
    </location>
</feature>
<dbReference type="EMBL" id="JAAAIN010000400">
    <property type="protein sequence ID" value="KAG0315055.1"/>
    <property type="molecule type" value="Genomic_DNA"/>
</dbReference>
<evidence type="ECO:0000256" key="3">
    <source>
        <dbReference type="ARBA" id="ARBA00038275"/>
    </source>
</evidence>
<dbReference type="InterPro" id="IPR025986">
    <property type="entry name" value="RPAP3-like_C"/>
</dbReference>
<evidence type="ECO:0000256" key="1">
    <source>
        <dbReference type="ARBA" id="ARBA00022737"/>
    </source>
</evidence>
<name>A0A9P6RDK5_9FUNG</name>
<feature type="compositionally biased region" description="Low complexity" evidence="6">
    <location>
        <begin position="280"/>
        <end position="302"/>
    </location>
</feature>
<keyword evidence="9" id="KW-1185">Reference proteome</keyword>
<dbReference type="PROSITE" id="PS50005">
    <property type="entry name" value="TPR"/>
    <property type="match status" value="2"/>
</dbReference>
<comment type="similarity">
    <text evidence="3">Belongs to the RPAP3 family.</text>
</comment>
<reference evidence="8" key="1">
    <citation type="journal article" date="2020" name="Fungal Divers.">
        <title>Resolving the Mortierellaceae phylogeny through synthesis of multi-gene phylogenetics and phylogenomics.</title>
        <authorList>
            <person name="Vandepol N."/>
            <person name="Liber J."/>
            <person name="Desiro A."/>
            <person name="Na H."/>
            <person name="Kennedy M."/>
            <person name="Barry K."/>
            <person name="Grigoriev I.V."/>
            <person name="Miller A.N."/>
            <person name="O'Donnell K."/>
            <person name="Stajich J.E."/>
            <person name="Bonito G."/>
        </authorList>
    </citation>
    <scope>NUCLEOTIDE SEQUENCE</scope>
    <source>
        <strain evidence="8">NVP60</strain>
    </source>
</reference>